<dbReference type="EMBL" id="BRYB01003106">
    <property type="protein sequence ID" value="GMI30512.1"/>
    <property type="molecule type" value="Genomic_DNA"/>
</dbReference>
<protein>
    <submittedName>
        <fullName evidence="1">Uncharacterized protein</fullName>
    </submittedName>
</protein>
<organism evidence="1 2">
    <name type="scientific">Tetraparma gracilis</name>
    <dbReference type="NCBI Taxonomy" id="2962635"/>
    <lineage>
        <taxon>Eukaryota</taxon>
        <taxon>Sar</taxon>
        <taxon>Stramenopiles</taxon>
        <taxon>Ochrophyta</taxon>
        <taxon>Bolidophyceae</taxon>
        <taxon>Parmales</taxon>
        <taxon>Triparmaceae</taxon>
        <taxon>Tetraparma</taxon>
    </lineage>
</organism>
<accession>A0ABQ6MR48</accession>
<reference evidence="1 2" key="1">
    <citation type="journal article" date="2023" name="Commun. Biol.">
        <title>Genome analysis of Parmales, the sister group of diatoms, reveals the evolutionary specialization of diatoms from phago-mixotrophs to photoautotrophs.</title>
        <authorList>
            <person name="Ban H."/>
            <person name="Sato S."/>
            <person name="Yoshikawa S."/>
            <person name="Yamada K."/>
            <person name="Nakamura Y."/>
            <person name="Ichinomiya M."/>
            <person name="Sato N."/>
            <person name="Blanc-Mathieu R."/>
            <person name="Endo H."/>
            <person name="Kuwata A."/>
            <person name="Ogata H."/>
        </authorList>
    </citation>
    <scope>NUCLEOTIDE SEQUENCE [LARGE SCALE GENOMIC DNA]</scope>
</reference>
<comment type="caution">
    <text evidence="1">The sequence shown here is derived from an EMBL/GenBank/DDBJ whole genome shotgun (WGS) entry which is preliminary data.</text>
</comment>
<name>A0ABQ6MR48_9STRA</name>
<evidence type="ECO:0000313" key="2">
    <source>
        <dbReference type="Proteomes" id="UP001165060"/>
    </source>
</evidence>
<keyword evidence="2" id="KW-1185">Reference proteome</keyword>
<proteinExistence type="predicted"/>
<sequence length="139" mass="15420">MGWNDAPLVWTDEPYNVTCFNFTDGAKGFPYTSINIRRWILARAGKDNYSAKMNLLCGIASFFLVLSSIDPQGFQGWAPYQLHFMTDEISAGAMVSGAVLMMDSVVRIGRSIEQNKKASLGEARGLPGPRWGERKKCCC</sequence>
<gene>
    <name evidence="1" type="ORF">TeGR_g4173</name>
</gene>
<dbReference type="Proteomes" id="UP001165060">
    <property type="component" value="Unassembled WGS sequence"/>
</dbReference>
<evidence type="ECO:0000313" key="1">
    <source>
        <dbReference type="EMBL" id="GMI30512.1"/>
    </source>
</evidence>